<name>A0ABN3NH76_9ACTN</name>
<accession>A0ABN3NH76</accession>
<dbReference type="EMBL" id="BAAARY010000007">
    <property type="protein sequence ID" value="GAA2521397.1"/>
    <property type="molecule type" value="Genomic_DNA"/>
</dbReference>
<organism evidence="1 2">
    <name type="scientific">Pilimelia columellifera subsp. columellifera</name>
    <dbReference type="NCBI Taxonomy" id="706583"/>
    <lineage>
        <taxon>Bacteria</taxon>
        <taxon>Bacillati</taxon>
        <taxon>Actinomycetota</taxon>
        <taxon>Actinomycetes</taxon>
        <taxon>Micromonosporales</taxon>
        <taxon>Micromonosporaceae</taxon>
        <taxon>Pilimelia</taxon>
    </lineage>
</organism>
<dbReference type="Proteomes" id="UP001499978">
    <property type="component" value="Unassembled WGS sequence"/>
</dbReference>
<gene>
    <name evidence="1" type="ORF">GCM10010201_19100</name>
</gene>
<keyword evidence="2" id="KW-1185">Reference proteome</keyword>
<reference evidence="1 2" key="1">
    <citation type="journal article" date="2019" name="Int. J. Syst. Evol. Microbiol.">
        <title>The Global Catalogue of Microorganisms (GCM) 10K type strain sequencing project: providing services to taxonomists for standard genome sequencing and annotation.</title>
        <authorList>
            <consortium name="The Broad Institute Genomics Platform"/>
            <consortium name="The Broad Institute Genome Sequencing Center for Infectious Disease"/>
            <person name="Wu L."/>
            <person name="Ma J."/>
        </authorList>
    </citation>
    <scope>NUCLEOTIDE SEQUENCE [LARGE SCALE GENOMIC DNA]</scope>
    <source>
        <strain evidence="1 2">JCM 3367</strain>
    </source>
</reference>
<sequence>MYGEQVEFGAREWKGVDPGELLTNKPLPAWVTPAVEALRRRKHQAQLSGCRPGLLRIQKTRKDHKTIASPVPHRSVHVHLDSITGTHRRSNGLTQCHVA</sequence>
<comment type="caution">
    <text evidence="1">The sequence shown here is derived from an EMBL/GenBank/DDBJ whole genome shotgun (WGS) entry which is preliminary data.</text>
</comment>
<proteinExistence type="predicted"/>
<protein>
    <submittedName>
        <fullName evidence="1">Uncharacterized protein</fullName>
    </submittedName>
</protein>
<evidence type="ECO:0000313" key="1">
    <source>
        <dbReference type="EMBL" id="GAA2521397.1"/>
    </source>
</evidence>
<evidence type="ECO:0000313" key="2">
    <source>
        <dbReference type="Proteomes" id="UP001499978"/>
    </source>
</evidence>